<dbReference type="InterPro" id="IPR004617">
    <property type="entry name" value="ApaH"/>
</dbReference>
<dbReference type="NCBIfam" id="NF001204">
    <property type="entry name" value="PRK00166.1"/>
    <property type="match status" value="1"/>
</dbReference>
<evidence type="ECO:0000256" key="5">
    <source>
        <dbReference type="ARBA" id="ARBA00031248"/>
    </source>
</evidence>
<comment type="similarity">
    <text evidence="2">Belongs to the Ap4A hydrolase family.</text>
</comment>
<dbReference type="CDD" id="cd07422">
    <property type="entry name" value="MPP_ApaH"/>
    <property type="match status" value="1"/>
</dbReference>
<dbReference type="Proteomes" id="UP000291562">
    <property type="component" value="Chromosome"/>
</dbReference>
<organism evidence="10 11">
    <name type="scientific">Pseudolysobacter antarcticus</name>
    <dbReference type="NCBI Taxonomy" id="2511995"/>
    <lineage>
        <taxon>Bacteria</taxon>
        <taxon>Pseudomonadati</taxon>
        <taxon>Pseudomonadota</taxon>
        <taxon>Gammaproteobacteria</taxon>
        <taxon>Lysobacterales</taxon>
        <taxon>Rhodanobacteraceae</taxon>
        <taxon>Pseudolysobacter</taxon>
    </lineage>
</organism>
<dbReference type="GO" id="GO:0008803">
    <property type="term" value="F:bis(5'-nucleosyl)-tetraphosphatase (symmetrical) activity"/>
    <property type="evidence" value="ECO:0007669"/>
    <property type="project" value="UniProtKB-EC"/>
</dbReference>
<dbReference type="EC" id="3.6.1.41" evidence="3"/>
<evidence type="ECO:0000256" key="6">
    <source>
        <dbReference type="ARBA" id="ARBA00032248"/>
    </source>
</evidence>
<keyword evidence="11" id="KW-1185">Reference proteome</keyword>
<evidence type="ECO:0000256" key="4">
    <source>
        <dbReference type="ARBA" id="ARBA00022801"/>
    </source>
</evidence>
<dbReference type="KEGG" id="xbc:ELE36_05685"/>
<keyword evidence="4 10" id="KW-0378">Hydrolase</keyword>
<evidence type="ECO:0000259" key="9">
    <source>
        <dbReference type="Pfam" id="PF00149"/>
    </source>
</evidence>
<proteinExistence type="inferred from homology"/>
<dbReference type="EMBL" id="CP035704">
    <property type="protein sequence ID" value="QBB69897.1"/>
    <property type="molecule type" value="Genomic_DNA"/>
</dbReference>
<comment type="catalytic activity">
    <reaction evidence="8">
        <text>P(1),P(4)-bis(5'-adenosyl) tetraphosphate + H2O = 2 ADP + 2 H(+)</text>
        <dbReference type="Rhea" id="RHEA:24252"/>
        <dbReference type="ChEBI" id="CHEBI:15377"/>
        <dbReference type="ChEBI" id="CHEBI:15378"/>
        <dbReference type="ChEBI" id="CHEBI:58141"/>
        <dbReference type="ChEBI" id="CHEBI:456216"/>
        <dbReference type="EC" id="3.6.1.41"/>
    </reaction>
</comment>
<dbReference type="InterPro" id="IPR029052">
    <property type="entry name" value="Metallo-depent_PP-like"/>
</dbReference>
<gene>
    <name evidence="10" type="ORF">ELE36_05685</name>
</gene>
<evidence type="ECO:0000256" key="8">
    <source>
        <dbReference type="ARBA" id="ARBA00049417"/>
    </source>
</evidence>
<dbReference type="SUPFAM" id="SSF56300">
    <property type="entry name" value="Metallo-dependent phosphatases"/>
    <property type="match status" value="1"/>
</dbReference>
<dbReference type="PANTHER" id="PTHR40942:SF4">
    <property type="entry name" value="CYTOCHROME C5"/>
    <property type="match status" value="1"/>
</dbReference>
<dbReference type="AlphaFoldDB" id="A0A411HHM7"/>
<evidence type="ECO:0000256" key="3">
    <source>
        <dbReference type="ARBA" id="ARBA00012506"/>
    </source>
</evidence>
<dbReference type="InterPro" id="IPR004843">
    <property type="entry name" value="Calcineurin-like_PHP"/>
</dbReference>
<sequence>MATYAIGDVQGCYDELARLIDKLKFDITRDALWFCGDLVNRGGQSLEVLRLIRSIGANATVVLGNHDLSLLAIAERKPSEQNKLSAELRAVLDAPDRDTLLLWLRTRKLLHVDHELGFLMVHAGLAPGWSVHDAEAAAHGVETRLHGPNYRRLLKVMYGNKPDVWTSKLRGNDRMRASINVLTRMRFCDVRGKLAFRDKGAPGTQQPGYYPWFSVPGMIKRDLRIVCGHWSTLGLFRGLGTYAIDTGCVWGGSLTAIRLDDDEPRLISVKSTLPRIADLGD</sequence>
<dbReference type="RefSeq" id="WP_129832156.1">
    <property type="nucleotide sequence ID" value="NZ_CP035704.1"/>
</dbReference>
<comment type="function">
    <text evidence="1">Hydrolyzes diadenosine 5',5'''-P1,P4-tetraphosphate to yield ADP.</text>
</comment>
<feature type="domain" description="Calcineurin-like phosphoesterase" evidence="9">
    <location>
        <begin position="4"/>
        <end position="125"/>
    </location>
</feature>
<evidence type="ECO:0000256" key="7">
    <source>
        <dbReference type="ARBA" id="ARBA00033210"/>
    </source>
</evidence>
<evidence type="ECO:0000313" key="11">
    <source>
        <dbReference type="Proteomes" id="UP000291562"/>
    </source>
</evidence>
<evidence type="ECO:0000256" key="1">
    <source>
        <dbReference type="ARBA" id="ARBA00003413"/>
    </source>
</evidence>
<dbReference type="Gene3D" id="3.60.21.10">
    <property type="match status" value="1"/>
</dbReference>
<accession>A0A411HHM7</accession>
<protein>
    <recommendedName>
        <fullName evidence="3">bis(5'-nucleosyl)-tetraphosphatase (symmetrical)</fullName>
        <ecNumber evidence="3">3.6.1.41</ecNumber>
    </recommendedName>
    <alternativeName>
        <fullName evidence="6">Ap4A hydrolase</fullName>
    </alternativeName>
    <alternativeName>
        <fullName evidence="5">Diadenosine 5',5'''-P1,P4-tetraphosphate pyrophosphohydrolase</fullName>
    </alternativeName>
    <alternativeName>
        <fullName evidence="7">Diadenosine tetraphosphatase</fullName>
    </alternativeName>
</protein>
<dbReference type="Pfam" id="PF00149">
    <property type="entry name" value="Metallophos"/>
    <property type="match status" value="1"/>
</dbReference>
<reference evidence="10 11" key="1">
    <citation type="submission" date="2019-01" db="EMBL/GenBank/DDBJ databases">
        <title>Pseudolysobacter antarctica gen. nov., sp. nov., isolated from Fildes Peninsula, Antarctica.</title>
        <authorList>
            <person name="Wei Z."/>
            <person name="Peng F."/>
        </authorList>
    </citation>
    <scope>NUCLEOTIDE SEQUENCE [LARGE SCALE GENOMIC DNA]</scope>
    <source>
        <strain evidence="10 11">AQ6-296</strain>
    </source>
</reference>
<dbReference type="NCBIfam" id="TIGR00668">
    <property type="entry name" value="apaH"/>
    <property type="match status" value="1"/>
</dbReference>
<evidence type="ECO:0000256" key="2">
    <source>
        <dbReference type="ARBA" id="ARBA00005419"/>
    </source>
</evidence>
<dbReference type="OrthoDB" id="9807890at2"/>
<name>A0A411HHM7_9GAMM</name>
<dbReference type="PANTHER" id="PTHR40942">
    <property type="match status" value="1"/>
</dbReference>
<evidence type="ECO:0000313" key="10">
    <source>
        <dbReference type="EMBL" id="QBB69897.1"/>
    </source>
</evidence>
<dbReference type="PIRSF" id="PIRSF000903">
    <property type="entry name" value="B5n-ttraPtase_sm"/>
    <property type="match status" value="1"/>
</dbReference>